<reference evidence="2" key="1">
    <citation type="submission" date="2021-03" db="EMBL/GenBank/DDBJ databases">
        <authorList>
            <consortium name="Genoscope - CEA"/>
            <person name="William W."/>
        </authorList>
    </citation>
    <scope>NUCLEOTIDE SEQUENCE</scope>
    <source>
        <strain evidence="2">Doubled-haploid Pahang</strain>
    </source>
</reference>
<dbReference type="EnsemblPlants" id="Ma08_t14260.1">
    <property type="protein sequence ID" value="Ma08_p14260.1"/>
    <property type="gene ID" value="Ma08_g14260"/>
</dbReference>
<feature type="region of interest" description="Disordered" evidence="1">
    <location>
        <begin position="191"/>
        <end position="212"/>
    </location>
</feature>
<dbReference type="PANTHER" id="PTHR34660">
    <property type="entry name" value="MYB-LIKE PROTEIN X"/>
    <property type="match status" value="1"/>
</dbReference>
<organism evidence="3 4">
    <name type="scientific">Musa acuminata subsp. malaccensis</name>
    <name type="common">Wild banana</name>
    <name type="synonym">Musa malaccensis</name>
    <dbReference type="NCBI Taxonomy" id="214687"/>
    <lineage>
        <taxon>Eukaryota</taxon>
        <taxon>Viridiplantae</taxon>
        <taxon>Streptophyta</taxon>
        <taxon>Embryophyta</taxon>
        <taxon>Tracheophyta</taxon>
        <taxon>Spermatophyta</taxon>
        <taxon>Magnoliopsida</taxon>
        <taxon>Liliopsida</taxon>
        <taxon>Zingiberales</taxon>
        <taxon>Musaceae</taxon>
        <taxon>Musa</taxon>
    </lineage>
</organism>
<name>A0A804K6H1_MUSAM</name>
<feature type="compositionally biased region" description="Basic and acidic residues" evidence="1">
    <location>
        <begin position="22"/>
        <end position="35"/>
    </location>
</feature>
<protein>
    <submittedName>
        <fullName evidence="2">(wild Malaysian banana) hypothetical protein</fullName>
    </submittedName>
</protein>
<evidence type="ECO:0000256" key="1">
    <source>
        <dbReference type="SAM" id="MobiDB-lite"/>
    </source>
</evidence>
<feature type="compositionally biased region" description="Basic residues" evidence="1">
    <location>
        <begin position="36"/>
        <end position="46"/>
    </location>
</feature>
<feature type="compositionally biased region" description="Basic and acidic residues" evidence="1">
    <location>
        <begin position="66"/>
        <end position="82"/>
    </location>
</feature>
<evidence type="ECO:0000313" key="2">
    <source>
        <dbReference type="EMBL" id="CAG1831518.1"/>
    </source>
</evidence>
<evidence type="ECO:0000313" key="3">
    <source>
        <dbReference type="EnsemblPlants" id="Ma08_p14260.1"/>
    </source>
</evidence>
<dbReference type="Gramene" id="Ma08_t14260.1">
    <property type="protein sequence ID" value="Ma08_p14260.1"/>
    <property type="gene ID" value="Ma08_g14260"/>
</dbReference>
<dbReference type="Proteomes" id="UP000012960">
    <property type="component" value="Unplaced"/>
</dbReference>
<gene>
    <name evidence="2" type="ORF">GSMUA_347720.1</name>
</gene>
<dbReference type="OMA" id="KFGSERC"/>
<dbReference type="OrthoDB" id="778084at2759"/>
<proteinExistence type="predicted"/>
<feature type="compositionally biased region" description="Basic and acidic residues" evidence="1">
    <location>
        <begin position="47"/>
        <end position="56"/>
    </location>
</feature>
<dbReference type="AlphaFoldDB" id="A0A804K6H1"/>
<dbReference type="EMBL" id="HG996472">
    <property type="protein sequence ID" value="CAG1831518.1"/>
    <property type="molecule type" value="Genomic_DNA"/>
</dbReference>
<feature type="region of interest" description="Disordered" evidence="1">
    <location>
        <begin position="22"/>
        <end position="86"/>
    </location>
</feature>
<sequence length="305" mass="34562">MSRCFPYPPPFLEESLIESIKAKKEEREKAKEVERRRVKKETKKGKRREEKRENVEQKSATSQYEGKSKHEEKSPSEQKDLYSQRTSNDAIEQLEGSGLTEEHELLSFTGHKYDSPESSQDSNKRRKLVSSICGHNKHGLGNILRIKLPLRSASSSRVDLPLQPSLRPPAMQTAGQVVVAKSKEMVHELPEVHEQPSVSGKDAKAAVPSHLSSDVIRRRTGQRGQFEDLIVNWNPPLSQLESLDVSSEWWHFGDPKRLSTPCTNECEAITVGGSSCGERRISLQQPRACYLPEFDAYQLPYVVPF</sequence>
<accession>A0A804K6H1</accession>
<keyword evidence="4" id="KW-1185">Reference proteome</keyword>
<dbReference type="PANTHER" id="PTHR34660:SF7">
    <property type="entry name" value="DNA LIGASE-LIKE PROTEIN"/>
    <property type="match status" value="1"/>
</dbReference>
<reference evidence="3" key="2">
    <citation type="submission" date="2021-05" db="UniProtKB">
        <authorList>
            <consortium name="EnsemblPlants"/>
        </authorList>
    </citation>
    <scope>IDENTIFICATION</scope>
    <source>
        <strain evidence="3">subsp. malaccensis</strain>
    </source>
</reference>
<evidence type="ECO:0000313" key="4">
    <source>
        <dbReference type="Proteomes" id="UP000012960"/>
    </source>
</evidence>